<evidence type="ECO:0000313" key="2">
    <source>
        <dbReference type="Proteomes" id="UP001560573"/>
    </source>
</evidence>
<evidence type="ECO:0000313" key="1">
    <source>
        <dbReference type="EMBL" id="MEX6686409.1"/>
    </source>
</evidence>
<gene>
    <name evidence="1" type="ORF">QTN47_02835</name>
</gene>
<keyword evidence="2" id="KW-1185">Reference proteome</keyword>
<proteinExistence type="predicted"/>
<dbReference type="Proteomes" id="UP001560573">
    <property type="component" value="Unassembled WGS sequence"/>
</dbReference>
<reference evidence="1 2" key="1">
    <citation type="submission" date="2023-07" db="EMBL/GenBank/DDBJ databases">
        <authorList>
            <person name="Lian W.-H."/>
        </authorList>
    </citation>
    <scope>NUCLEOTIDE SEQUENCE [LARGE SCALE GENOMIC DNA]</scope>
    <source>
        <strain evidence="1 2">SYSU DXS3180</strain>
    </source>
</reference>
<sequence length="83" mass="9626">MLSGILNSDKAIAMNIAIMRAFVEIRKIVLAKEDVREQLRLIQQRICEHDTQLSAIYDAIENLLDDKAAERKWEERARIGFVK</sequence>
<dbReference type="EMBL" id="JAULBC010000001">
    <property type="protein sequence ID" value="MEX6686409.1"/>
    <property type="molecule type" value="Genomic_DNA"/>
</dbReference>
<organism evidence="1 2">
    <name type="scientific">Danxiaibacter flavus</name>
    <dbReference type="NCBI Taxonomy" id="3049108"/>
    <lineage>
        <taxon>Bacteria</taxon>
        <taxon>Pseudomonadati</taxon>
        <taxon>Bacteroidota</taxon>
        <taxon>Chitinophagia</taxon>
        <taxon>Chitinophagales</taxon>
        <taxon>Chitinophagaceae</taxon>
        <taxon>Danxiaibacter</taxon>
    </lineage>
</organism>
<protein>
    <submittedName>
        <fullName evidence="1">Uncharacterized protein</fullName>
    </submittedName>
</protein>
<dbReference type="RefSeq" id="WP_369328380.1">
    <property type="nucleotide sequence ID" value="NZ_JAULBC010000001.1"/>
</dbReference>
<name>A0ABV3Z962_9BACT</name>
<accession>A0ABV3Z962</accession>
<comment type="caution">
    <text evidence="1">The sequence shown here is derived from an EMBL/GenBank/DDBJ whole genome shotgun (WGS) entry which is preliminary data.</text>
</comment>